<dbReference type="AlphaFoldDB" id="A0A2M9R2H6"/>
<evidence type="ECO:0000313" key="3">
    <source>
        <dbReference type="Proteomes" id="UP000231960"/>
    </source>
</evidence>
<organism evidence="2 3">
    <name type="scientific">Avrilella dinanensis</name>
    <dbReference type="NCBI Taxonomy" id="2008672"/>
    <lineage>
        <taxon>Bacteria</taxon>
        <taxon>Pseudomonadati</taxon>
        <taxon>Bacteroidota</taxon>
        <taxon>Flavobacteriia</taxon>
        <taxon>Flavobacteriales</taxon>
        <taxon>Flavobacteriaceae</taxon>
        <taxon>Avrilella</taxon>
    </lineage>
</organism>
<protein>
    <submittedName>
        <fullName evidence="2">Uncharacterized protein</fullName>
    </submittedName>
</protein>
<comment type="caution">
    <text evidence="2">The sequence shown here is derived from an EMBL/GenBank/DDBJ whole genome shotgun (WGS) entry which is preliminary data.</text>
</comment>
<dbReference type="EMBL" id="NIPO01000001">
    <property type="protein sequence ID" value="PJR03060.1"/>
    <property type="molecule type" value="Genomic_DNA"/>
</dbReference>
<name>A0A2M9R2H6_9FLAO</name>
<evidence type="ECO:0000313" key="2">
    <source>
        <dbReference type="EMBL" id="PJR03060.1"/>
    </source>
</evidence>
<proteinExistence type="predicted"/>
<feature type="chain" id="PRO_5014825488" evidence="1">
    <location>
        <begin position="20"/>
        <end position="634"/>
    </location>
</feature>
<keyword evidence="1" id="KW-0732">Signal</keyword>
<dbReference type="RefSeq" id="WP_100676630.1">
    <property type="nucleotide sequence ID" value="NZ_NIPO01000001.1"/>
</dbReference>
<feature type="signal peptide" evidence="1">
    <location>
        <begin position="1"/>
        <end position="19"/>
    </location>
</feature>
<sequence>MKKITIMAALLGSVYFANAQVGIGISTPATSAQLDIVAENKGILIPRVELTDVNTFAPITGTQEESLLVYNTIDRNDVTSGYYYWADNQWNRVINQADLDDVSGYKEGDVIYKEVSGDWVFQYYDENGDWQTIDFSDLVAANETKTFFKKVNETGTDNAQYLYFSEEAIQNWLAADPANTVANIPDSAASTTIDAVGDVVNNFESILNQTTEYDGDTITIEQIIQEIASQVEGNVIYKNIAAAGDPAEWVFQYWNGTQYLTIPLNDLVAEAESKTTIVEYNGNQYYLSETYIAGGGETDTDEWTAVPAGAILIDVVAGVVNNFETILQEETTILVDGSTTDYYTVEEYIEYISQNAMQSGVTKIVLDGSGQASFEMWNATTEAWDTVENTAFQTVVRANETRTTIARSADNAAYAPVTTDPSASDIVAYEYNAENSVKNYINVTADMIWSITNNTDVQNAITNILNAGGNVYYGDHDDDANTPDVLYTIDTNGDKTPIDISEVVTNAITNASTTQIQEIKNALGDNFNTTNIVNTGDTWIDGNPIYRGVFDATITGGTANLDAPFSIAPTSGTVGQIVSIKILDVNNAIITTATTDVSVAAGALNFKIGTGSMYQVLSATDLAIKVIVEYSVEE</sequence>
<keyword evidence="3" id="KW-1185">Reference proteome</keyword>
<accession>A0A2M9R2H6</accession>
<evidence type="ECO:0000256" key="1">
    <source>
        <dbReference type="SAM" id="SignalP"/>
    </source>
</evidence>
<gene>
    <name evidence="2" type="ORF">CDL10_00060</name>
</gene>
<reference evidence="2 3" key="1">
    <citation type="submission" date="2017-06" db="EMBL/GenBank/DDBJ databases">
        <title>Description of Avrilella dinanensis gen. nov. sp. nov.</title>
        <authorList>
            <person name="Leyer C."/>
            <person name="Sassi M."/>
            <person name="Minet J."/>
            <person name="Kayal S."/>
            <person name="Cattoir V."/>
        </authorList>
    </citation>
    <scope>NUCLEOTIDE SEQUENCE [LARGE SCALE GENOMIC DNA]</scope>
    <source>
        <strain evidence="2 3">UR159</strain>
    </source>
</reference>
<dbReference type="OrthoDB" id="1247310at2"/>
<dbReference type="Proteomes" id="UP000231960">
    <property type="component" value="Unassembled WGS sequence"/>
</dbReference>